<accession>B0W599</accession>
<evidence type="ECO:0000313" key="3">
    <source>
        <dbReference type="Proteomes" id="UP000002320"/>
    </source>
</evidence>
<dbReference type="KEGG" id="cqu:CpipJ_CPIJ002214"/>
<evidence type="ECO:0000313" key="1">
    <source>
        <dbReference type="EMBL" id="EDS34846.1"/>
    </source>
</evidence>
<dbReference type="VEuPathDB" id="VectorBase:CPIJ002214"/>
<reference evidence="1" key="1">
    <citation type="submission" date="2007-03" db="EMBL/GenBank/DDBJ databases">
        <title>Annotation of Culex pipiens quinquefasciatus.</title>
        <authorList>
            <consortium name="The Broad Institute Genome Sequencing Platform"/>
            <person name="Atkinson P.W."/>
            <person name="Hemingway J."/>
            <person name="Christensen B.M."/>
            <person name="Higgs S."/>
            <person name="Kodira C."/>
            <person name="Hannick L."/>
            <person name="Megy K."/>
            <person name="O'Leary S."/>
            <person name="Pearson M."/>
            <person name="Haas B.J."/>
            <person name="Mauceli E."/>
            <person name="Wortman J.R."/>
            <person name="Lee N.H."/>
            <person name="Guigo R."/>
            <person name="Stanke M."/>
            <person name="Alvarado L."/>
            <person name="Amedeo P."/>
            <person name="Antoine C.H."/>
            <person name="Arensburger P."/>
            <person name="Bidwell S.L."/>
            <person name="Crawford M."/>
            <person name="Camaro F."/>
            <person name="Devon K."/>
            <person name="Engels R."/>
            <person name="Hammond M."/>
            <person name="Howarth C."/>
            <person name="Koehrsen M."/>
            <person name="Lawson D."/>
            <person name="Montgomery P."/>
            <person name="Nene V."/>
            <person name="Nusbaum C."/>
            <person name="Puiu D."/>
            <person name="Romero-Severson J."/>
            <person name="Severson D.W."/>
            <person name="Shumway M."/>
            <person name="Sisk P."/>
            <person name="Stolte C."/>
            <person name="Zeng Q."/>
            <person name="Eisenstadt E."/>
            <person name="Fraser-Liggett C."/>
            <person name="Strausberg R."/>
            <person name="Galagan J."/>
            <person name="Birren B."/>
            <person name="Collins F.H."/>
        </authorList>
    </citation>
    <scope>NUCLEOTIDE SEQUENCE [LARGE SCALE GENOMIC DNA]</scope>
    <source>
        <strain evidence="1">JHB</strain>
    </source>
</reference>
<proteinExistence type="predicted"/>
<sequence>MKGAGIKSTSEQDQIGSNLIELDWIGLDWIGLDWIGLDWIGLDWIGLDWIGLDWIGLDWIGLDWIGLDWIGLDWIGLDWIGLDWIRKIIDPWHTPLSSSKQLGSSSSKLHVACTTTTHIRHRQPSTVQDTRADVCENAQGTDTSSSHWRTLSGGALALGPTVEPVPAGRSGLDRSRLATGEIARAERKGAFLAGNRAEDVRVGTGGSYALPRSRVLTPESHVCMSYGELGTGRESGRMLAPVDLPRRKVLILREGGKGTESHNIPEAITESGGYCARTNIKLGYQESGGCRCQTSKN</sequence>
<dbReference type="AlphaFoldDB" id="B0W599"/>
<protein>
    <submittedName>
        <fullName evidence="1 2">Uncharacterized protein</fullName>
    </submittedName>
</protein>
<evidence type="ECO:0000313" key="2">
    <source>
        <dbReference type="EnsemblMetazoa" id="CPIJ002214-PA"/>
    </source>
</evidence>
<keyword evidence="3" id="KW-1185">Reference proteome</keyword>
<dbReference type="HOGENOM" id="CLU_937680_0_0_1"/>
<organism>
    <name type="scientific">Culex quinquefasciatus</name>
    <name type="common">Southern house mosquito</name>
    <name type="synonym">Culex pungens</name>
    <dbReference type="NCBI Taxonomy" id="7176"/>
    <lineage>
        <taxon>Eukaryota</taxon>
        <taxon>Metazoa</taxon>
        <taxon>Ecdysozoa</taxon>
        <taxon>Arthropoda</taxon>
        <taxon>Hexapoda</taxon>
        <taxon>Insecta</taxon>
        <taxon>Pterygota</taxon>
        <taxon>Neoptera</taxon>
        <taxon>Endopterygota</taxon>
        <taxon>Diptera</taxon>
        <taxon>Nematocera</taxon>
        <taxon>Culicoidea</taxon>
        <taxon>Culicidae</taxon>
        <taxon>Culicinae</taxon>
        <taxon>Culicini</taxon>
        <taxon>Culex</taxon>
        <taxon>Culex</taxon>
    </lineage>
</organism>
<dbReference type="eggNOG" id="ENOG502SD5Q">
    <property type="taxonomic scope" value="Eukaryota"/>
</dbReference>
<dbReference type="EMBL" id="DS231841">
    <property type="protein sequence ID" value="EDS34846.1"/>
    <property type="molecule type" value="Genomic_DNA"/>
</dbReference>
<dbReference type="SUPFAM" id="SSF141571">
    <property type="entry name" value="Pentapeptide repeat-like"/>
    <property type="match status" value="1"/>
</dbReference>
<name>B0W599_CULQU</name>
<reference evidence="2" key="2">
    <citation type="submission" date="2020-05" db="UniProtKB">
        <authorList>
            <consortium name="EnsemblMetazoa"/>
        </authorList>
    </citation>
    <scope>IDENTIFICATION</scope>
    <source>
        <strain evidence="2">JHB</strain>
    </source>
</reference>
<dbReference type="EnsemblMetazoa" id="CPIJ002214-RA">
    <property type="protein sequence ID" value="CPIJ002214-PA"/>
    <property type="gene ID" value="CPIJ002214"/>
</dbReference>
<dbReference type="InParanoid" id="B0W599"/>
<gene>
    <name evidence="2" type="primary">6033434</name>
    <name evidence="1" type="ORF">CpipJ_CPIJ002214</name>
</gene>
<dbReference type="Proteomes" id="UP000002320">
    <property type="component" value="Unassembled WGS sequence"/>
</dbReference>